<accession>A0ABW4BQB5</accession>
<dbReference type="NCBIfam" id="TIGR02727">
    <property type="entry name" value="MTHFS_bact"/>
    <property type="match status" value="1"/>
</dbReference>
<keyword evidence="4" id="KW-0479">Metal-binding</keyword>
<dbReference type="SUPFAM" id="SSF100950">
    <property type="entry name" value="NagB/RpiA/CoA transferase-like"/>
    <property type="match status" value="1"/>
</dbReference>
<dbReference type="GO" id="GO:0030272">
    <property type="term" value="F:5-formyltetrahydrofolate cyclo-ligase activity"/>
    <property type="evidence" value="ECO:0007669"/>
    <property type="project" value="UniProtKB-EC"/>
</dbReference>
<keyword evidence="6" id="KW-1185">Reference proteome</keyword>
<comment type="similarity">
    <text evidence="1 4">Belongs to the 5-formyltetrahydrofolate cyclo-ligase family.</text>
</comment>
<dbReference type="PIRSF" id="PIRSF006806">
    <property type="entry name" value="FTHF_cligase"/>
    <property type="match status" value="1"/>
</dbReference>
<dbReference type="RefSeq" id="WP_125649220.1">
    <property type="nucleotide sequence ID" value="NZ_JBHTOH010000091.1"/>
</dbReference>
<dbReference type="Gene3D" id="3.40.50.10420">
    <property type="entry name" value="NagB/RpiA/CoA transferase-like"/>
    <property type="match status" value="1"/>
</dbReference>
<dbReference type="InterPro" id="IPR037171">
    <property type="entry name" value="NagB/RpiA_transferase-like"/>
</dbReference>
<comment type="cofactor">
    <cofactor evidence="4">
        <name>Mg(2+)</name>
        <dbReference type="ChEBI" id="CHEBI:18420"/>
    </cofactor>
</comment>
<evidence type="ECO:0000256" key="4">
    <source>
        <dbReference type="RuleBase" id="RU361279"/>
    </source>
</evidence>
<organism evidence="5 6">
    <name type="scientific">Lapidilactobacillus gannanensis</name>
    <dbReference type="NCBI Taxonomy" id="2486002"/>
    <lineage>
        <taxon>Bacteria</taxon>
        <taxon>Bacillati</taxon>
        <taxon>Bacillota</taxon>
        <taxon>Bacilli</taxon>
        <taxon>Lactobacillales</taxon>
        <taxon>Lactobacillaceae</taxon>
        <taxon>Lapidilactobacillus</taxon>
    </lineage>
</organism>
<dbReference type="PANTHER" id="PTHR23407">
    <property type="entry name" value="ATPASE INHIBITOR/5-FORMYLTETRAHYDROFOLATE CYCLO-LIGASE"/>
    <property type="match status" value="1"/>
</dbReference>
<evidence type="ECO:0000256" key="2">
    <source>
        <dbReference type="ARBA" id="ARBA00022741"/>
    </source>
</evidence>
<evidence type="ECO:0000313" key="6">
    <source>
        <dbReference type="Proteomes" id="UP001597191"/>
    </source>
</evidence>
<keyword evidence="5" id="KW-0436">Ligase</keyword>
<dbReference type="EC" id="6.3.3.2" evidence="4"/>
<keyword evidence="4" id="KW-0460">Magnesium</keyword>
<dbReference type="Proteomes" id="UP001597191">
    <property type="component" value="Unassembled WGS sequence"/>
</dbReference>
<keyword evidence="3 4" id="KW-0067">ATP-binding</keyword>
<evidence type="ECO:0000256" key="3">
    <source>
        <dbReference type="ARBA" id="ARBA00022840"/>
    </source>
</evidence>
<proteinExistence type="inferred from homology"/>
<dbReference type="Pfam" id="PF01812">
    <property type="entry name" value="5-FTHF_cyc-lig"/>
    <property type="match status" value="1"/>
</dbReference>
<protein>
    <recommendedName>
        <fullName evidence="4">5-formyltetrahydrofolate cyclo-ligase</fullName>
        <ecNumber evidence="4">6.3.3.2</ecNumber>
    </recommendedName>
</protein>
<gene>
    <name evidence="5" type="ORF">ACFQ4R_10445</name>
</gene>
<evidence type="ECO:0000256" key="1">
    <source>
        <dbReference type="ARBA" id="ARBA00010638"/>
    </source>
</evidence>
<dbReference type="PANTHER" id="PTHR23407:SF1">
    <property type="entry name" value="5-FORMYLTETRAHYDROFOLATE CYCLO-LIGASE"/>
    <property type="match status" value="1"/>
</dbReference>
<comment type="caution">
    <text evidence="5">The sequence shown here is derived from an EMBL/GenBank/DDBJ whole genome shotgun (WGS) entry which is preliminary data.</text>
</comment>
<dbReference type="InterPro" id="IPR002698">
    <property type="entry name" value="FTHF_cligase"/>
</dbReference>
<reference evidence="6" key="1">
    <citation type="journal article" date="2019" name="Int. J. Syst. Evol. Microbiol.">
        <title>The Global Catalogue of Microorganisms (GCM) 10K type strain sequencing project: providing services to taxonomists for standard genome sequencing and annotation.</title>
        <authorList>
            <consortium name="The Broad Institute Genomics Platform"/>
            <consortium name="The Broad Institute Genome Sequencing Center for Infectious Disease"/>
            <person name="Wu L."/>
            <person name="Ma J."/>
        </authorList>
    </citation>
    <scope>NUCLEOTIDE SEQUENCE [LARGE SCALE GENOMIC DNA]</scope>
    <source>
        <strain evidence="6">CCM 8937</strain>
    </source>
</reference>
<comment type="catalytic activity">
    <reaction evidence="4">
        <text>(6S)-5-formyl-5,6,7,8-tetrahydrofolate + ATP = (6R)-5,10-methenyltetrahydrofolate + ADP + phosphate</text>
        <dbReference type="Rhea" id="RHEA:10488"/>
        <dbReference type="ChEBI" id="CHEBI:30616"/>
        <dbReference type="ChEBI" id="CHEBI:43474"/>
        <dbReference type="ChEBI" id="CHEBI:57455"/>
        <dbReference type="ChEBI" id="CHEBI:57457"/>
        <dbReference type="ChEBI" id="CHEBI:456216"/>
        <dbReference type="EC" id="6.3.3.2"/>
    </reaction>
</comment>
<sequence length="180" mass="20756">MKKKELRQQQIAKLRQLPALVKRQEEASLYQQLWQLPLYQQAASIGITVSSPIEVATQPIIEQAWRDQKQVYLPRTYPATHEMHFFQYQAADQLSKSDFGIPEPLPDRPQLDQVDLLIVPGLVYSTDRWRVGFGGGYYDRFLAQYQQPTVVLALNAMTVTVPVWQVSQFDQQVDLVVIPK</sequence>
<dbReference type="InterPro" id="IPR024185">
    <property type="entry name" value="FTHF_cligase-like_sf"/>
</dbReference>
<evidence type="ECO:0000313" key="5">
    <source>
        <dbReference type="EMBL" id="MFD1411996.1"/>
    </source>
</evidence>
<keyword evidence="2 4" id="KW-0547">Nucleotide-binding</keyword>
<dbReference type="EMBL" id="JBHTOH010000091">
    <property type="protein sequence ID" value="MFD1411996.1"/>
    <property type="molecule type" value="Genomic_DNA"/>
</dbReference>
<name>A0ABW4BQB5_9LACO</name>